<dbReference type="EMBL" id="CP000449">
    <property type="protein sequence ID" value="ABI66144.1"/>
    <property type="molecule type" value="Genomic_DNA"/>
</dbReference>
<reference evidence="4 5" key="1">
    <citation type="submission" date="2006-08" db="EMBL/GenBank/DDBJ databases">
        <title>Complete sequence of Maricaulis maris MCS10.</title>
        <authorList>
            <consortium name="US DOE Joint Genome Institute"/>
            <person name="Copeland A."/>
            <person name="Lucas S."/>
            <person name="Lapidus A."/>
            <person name="Barry K."/>
            <person name="Detter J.C."/>
            <person name="Glavina del Rio T."/>
            <person name="Hammon N."/>
            <person name="Israni S."/>
            <person name="Dalin E."/>
            <person name="Tice H."/>
            <person name="Pitluck S."/>
            <person name="Saunders E."/>
            <person name="Brettin T."/>
            <person name="Bruce D."/>
            <person name="Han C."/>
            <person name="Tapia R."/>
            <person name="Gilna P."/>
            <person name="Schmutz J."/>
            <person name="Larimer F."/>
            <person name="Land M."/>
            <person name="Hauser L."/>
            <person name="Kyrpides N."/>
            <person name="Mikhailova N."/>
            <person name="Viollier P."/>
            <person name="Stephens C."/>
            <person name="Richardson P."/>
        </authorList>
    </citation>
    <scope>NUCLEOTIDE SEQUENCE [LARGE SCALE GENOMIC DNA]</scope>
    <source>
        <strain evidence="4 5">MCS10</strain>
    </source>
</reference>
<dbReference type="Gene3D" id="2.60.20.10">
    <property type="entry name" value="Crystallins"/>
    <property type="match status" value="3"/>
</dbReference>
<evidence type="ECO:0000313" key="4">
    <source>
        <dbReference type="EMBL" id="ABI66144.1"/>
    </source>
</evidence>
<dbReference type="Pfam" id="PF00030">
    <property type="entry name" value="Crystall"/>
    <property type="match status" value="3"/>
</dbReference>
<keyword evidence="5" id="KW-1185">Reference proteome</keyword>
<dbReference type="PROSITE" id="PS50915">
    <property type="entry name" value="CRYSTALLIN_BETA_GAMMA"/>
    <property type="match status" value="1"/>
</dbReference>
<protein>
    <submittedName>
        <fullName evidence="4">Beta and gamma crystallin</fullName>
    </submittedName>
</protein>
<dbReference type="InterPro" id="IPR001064">
    <property type="entry name" value="Beta/gamma_crystallin"/>
</dbReference>
<evidence type="ECO:0000256" key="2">
    <source>
        <dbReference type="ARBA" id="ARBA00022737"/>
    </source>
</evidence>
<dbReference type="SMART" id="SM00247">
    <property type="entry name" value="XTALbg"/>
    <property type="match status" value="3"/>
</dbReference>
<dbReference type="eggNOG" id="COG3134">
    <property type="taxonomic scope" value="Bacteria"/>
</dbReference>
<dbReference type="PANTHER" id="PTHR11818:SF42">
    <property type="entry name" value="VOLTAGE-GATED HYDROGEN CHANNEL 1"/>
    <property type="match status" value="1"/>
</dbReference>
<name>Q0ANJ3_MARMM</name>
<organism evidence="4 5">
    <name type="scientific">Maricaulis maris (strain MCS10)</name>
    <name type="common">Caulobacter maris</name>
    <dbReference type="NCBI Taxonomy" id="394221"/>
    <lineage>
        <taxon>Bacteria</taxon>
        <taxon>Pseudomonadati</taxon>
        <taxon>Pseudomonadota</taxon>
        <taxon>Alphaproteobacteria</taxon>
        <taxon>Maricaulales</taxon>
        <taxon>Maricaulaceae</taxon>
        <taxon>Maricaulis</taxon>
    </lineage>
</organism>
<dbReference type="InterPro" id="IPR011024">
    <property type="entry name" value="G_crystallin-like"/>
</dbReference>
<dbReference type="KEGG" id="mmr:Mmar10_1852"/>
<dbReference type="HOGENOM" id="CLU_682965_0_0_5"/>
<dbReference type="OrthoDB" id="7186950at2"/>
<proteinExistence type="inferred from homology"/>
<feature type="domain" description="Beta/gamma crystallin 'Greek key'" evidence="3">
    <location>
        <begin position="25"/>
        <end position="65"/>
    </location>
</feature>
<evidence type="ECO:0000256" key="1">
    <source>
        <dbReference type="ARBA" id="ARBA00009646"/>
    </source>
</evidence>
<evidence type="ECO:0000313" key="5">
    <source>
        <dbReference type="Proteomes" id="UP000001964"/>
    </source>
</evidence>
<dbReference type="Proteomes" id="UP000001964">
    <property type="component" value="Chromosome"/>
</dbReference>
<evidence type="ECO:0000259" key="3">
    <source>
        <dbReference type="PROSITE" id="PS50915"/>
    </source>
</evidence>
<accession>Q0ANJ3</accession>
<dbReference type="AlphaFoldDB" id="Q0ANJ3"/>
<dbReference type="SUPFAM" id="SSF49695">
    <property type="entry name" value="gamma-Crystallin-like"/>
    <property type="match status" value="2"/>
</dbReference>
<dbReference type="PANTHER" id="PTHR11818">
    <property type="entry name" value="BETA/GAMMA CRYSTALLIN"/>
    <property type="match status" value="1"/>
</dbReference>
<comment type="similarity">
    <text evidence="1">Belongs to the beta/gamma-crystallin family.</text>
</comment>
<sequence length="403" mass="43426" precursor="true">MNMKRLGQAAIGLLLTGLAGQAAAQTIILYEDTGFRGREVRVTGDVRNLDSVRFNDRASSFRIVSGEWELCQHDDYNGTCELHGSDQASMGRMNDQLTSLRPVQAGRPGRPGGSGPSLTFYSGPNYTGRSVTISTSVSNFQQIGFNDQARSVRHSGRGTWIACQDANFEGSCMEISGDLSNIGGGMGGQISSAEPDYAGRPSRPGRGGGNVPRSGVFLFDGAAFNGQRLAVDRDISNLTRMGFNDRADSLIVARGETWIVCDDEGFTDSCQRVEGEVSDLSRLGLRNRITSLRRVDDSWGGPGGGYPGPGGPRADIRGGTRGVDSLFFARPEINGYAVDHCLGSYGNRCDQYAADQMCQAVGMRRAAHYSVDRYNRTRTWFMGQNQACNSGQCAALVDVLCTE</sequence>
<dbReference type="InterPro" id="IPR050252">
    <property type="entry name" value="Beta/Gamma-Crystallin"/>
</dbReference>
<gene>
    <name evidence="4" type="ordered locus">Mmar10_1852</name>
</gene>
<keyword evidence="2" id="KW-0677">Repeat</keyword>
<dbReference type="STRING" id="394221.Mmar10_1852"/>